<dbReference type="EMBL" id="JAUCGQ010000001">
    <property type="protein sequence ID" value="MDM7853336.1"/>
    <property type="molecule type" value="Genomic_DNA"/>
</dbReference>
<keyword evidence="3" id="KW-0812">Transmembrane</keyword>
<dbReference type="PANTHER" id="PTHR37313">
    <property type="entry name" value="UPF0749 PROTEIN RV1825"/>
    <property type="match status" value="1"/>
</dbReference>
<feature type="transmembrane region" description="Helical" evidence="3">
    <location>
        <begin position="52"/>
        <end position="73"/>
    </location>
</feature>
<evidence type="ECO:0000313" key="5">
    <source>
        <dbReference type="Proteomes" id="UP001529338"/>
    </source>
</evidence>
<sequence length="318" mass="32404">MTARHGGSTVRVVDASMTLLNEVYRRPLDPGYAEAAARRQAAGAPARRAPRVVALLLVAAVLGLAIAAATLALRQPPTAALAARQLLEKQIQQRTDDTAQTQAHINALSSQIQQLQRDALGTSATELARNVQAESVAAATVPVAGPGLRVVLSDAPTSDPETQDPNDRVQDIDLQVLVNGLWAAGAEAVAVNGQRLTATSAIRSAGEAVLVDMVALSSPYTVEAIGNAGRLQADLARTAAGQHLATLRATYGIGVDTSSQKHLSLPGGGQVVLQYAQPVSGTPAPAPTTPRGNASGAVRAPGGLDVASSAGRTGRGGT</sequence>
<keyword evidence="3" id="KW-1133">Transmembrane helix</keyword>
<keyword evidence="5" id="KW-1185">Reference proteome</keyword>
<evidence type="ECO:0000313" key="4">
    <source>
        <dbReference type="EMBL" id="MDM7853336.1"/>
    </source>
</evidence>
<comment type="caution">
    <text evidence="4">The sequence shown here is derived from an EMBL/GenBank/DDBJ whole genome shotgun (WGS) entry which is preliminary data.</text>
</comment>
<accession>A0ABT7SB29</accession>
<gene>
    <name evidence="4" type="ORF">QRT04_00180</name>
</gene>
<dbReference type="RefSeq" id="WP_289452863.1">
    <property type="nucleotide sequence ID" value="NZ_JAUCGQ010000001.1"/>
</dbReference>
<dbReference type="InterPro" id="IPR010273">
    <property type="entry name" value="DUF881"/>
</dbReference>
<reference evidence="4 5" key="1">
    <citation type="submission" date="2023-06" db="EMBL/GenBank/DDBJ databases">
        <title>Cellulomonas sp. MW4 Whole genome sequence.</title>
        <authorList>
            <person name="Park S."/>
        </authorList>
    </citation>
    <scope>NUCLEOTIDE SEQUENCE [LARGE SCALE GENOMIC DNA]</scope>
    <source>
        <strain evidence="4 5">MW4</strain>
    </source>
</reference>
<feature type="region of interest" description="Disordered" evidence="2">
    <location>
        <begin position="279"/>
        <end position="318"/>
    </location>
</feature>
<dbReference type="Gene3D" id="3.30.70.1880">
    <property type="entry name" value="Protein of unknown function DUF881"/>
    <property type="match status" value="1"/>
</dbReference>
<organism evidence="4 5">
    <name type="scientific">Cellulomonas alba</name>
    <dbReference type="NCBI Taxonomy" id="3053467"/>
    <lineage>
        <taxon>Bacteria</taxon>
        <taxon>Bacillati</taxon>
        <taxon>Actinomycetota</taxon>
        <taxon>Actinomycetes</taxon>
        <taxon>Micrococcales</taxon>
        <taxon>Cellulomonadaceae</taxon>
        <taxon>Cellulomonas</taxon>
    </lineage>
</organism>
<dbReference type="Pfam" id="PF05949">
    <property type="entry name" value="DUF881"/>
    <property type="match status" value="1"/>
</dbReference>
<evidence type="ECO:0000256" key="2">
    <source>
        <dbReference type="SAM" id="MobiDB-lite"/>
    </source>
</evidence>
<comment type="similarity">
    <text evidence="1">Belongs to the UPF0749 family.</text>
</comment>
<dbReference type="Proteomes" id="UP001529338">
    <property type="component" value="Unassembled WGS sequence"/>
</dbReference>
<keyword evidence="3" id="KW-0472">Membrane</keyword>
<proteinExistence type="inferred from homology"/>
<dbReference type="PANTHER" id="PTHR37313:SF1">
    <property type="entry name" value="UPF0749 PROTEIN RV1823"/>
    <property type="match status" value="1"/>
</dbReference>
<name>A0ABT7SB29_9CELL</name>
<evidence type="ECO:0000256" key="3">
    <source>
        <dbReference type="SAM" id="Phobius"/>
    </source>
</evidence>
<protein>
    <submittedName>
        <fullName evidence="4">DUF881 domain-containing protein</fullName>
    </submittedName>
</protein>
<evidence type="ECO:0000256" key="1">
    <source>
        <dbReference type="ARBA" id="ARBA00009108"/>
    </source>
</evidence>